<evidence type="ECO:0000256" key="8">
    <source>
        <dbReference type="ARBA" id="ARBA00022771"/>
    </source>
</evidence>
<dbReference type="Gene3D" id="1.10.220.160">
    <property type="match status" value="1"/>
</dbReference>
<dbReference type="CDD" id="cd10536">
    <property type="entry name" value="SET_SMYD4"/>
    <property type="match status" value="1"/>
</dbReference>
<comment type="subcellular location">
    <subcellularLocation>
        <location evidence="2">Cytoplasm</location>
    </subcellularLocation>
    <subcellularLocation>
        <location evidence="1">Nucleus</location>
    </subcellularLocation>
</comment>
<evidence type="ECO:0000256" key="6">
    <source>
        <dbReference type="ARBA" id="ARBA00022691"/>
    </source>
</evidence>
<sequence>MDLPCPQWQEHVAVKWAALDSDQRESFDRRALCLRHLSTDQEAKARHPSENHNAPDGAGRQAREHFSLGICPRAAVSFSLEKGRHLVAKERIAPGEVVLTDQPYSSVLIPGMNGEENKGELFGTEHRFCHRCLAKTLCLLPCEYCSYSRYCSQTCQKEAWLEHHQWECHLGGDLVLMGVMAQLAVRVTLKAGIKNIQMARHLSESKEPDSDCVGASNYCHANVADRSHGDDSYLSVFHLMHHLSHHSAGLRFLAAVTVATLYLKLKETSGEKQEEAEDSEWGPEQWLMGSAVLRHLLQLRCNAQAITVLQDTATSSVQSSHELRIATALFPTLSFLNHSCCPNTSLAFTTGASAIIAPGQEILHCYGPHSSRMKTQERRRLLFEQYNFQCQCEACTLQQDEQERVEDEENTILHEAKLQCAKCKTAFKVVASELNWCTYFFCLFSAGDWAKAAVHLERSVTAISSQFGEDSIELGRQLFKLTQLHFNGGARKAALSVIPKVRQLLRLHCGPECDELQELQAMERCLSR</sequence>
<reference evidence="15" key="1">
    <citation type="submission" date="2025-08" db="UniProtKB">
        <authorList>
            <consortium name="Ensembl"/>
        </authorList>
    </citation>
    <scope>IDENTIFICATION</scope>
</reference>
<dbReference type="InterPro" id="IPR002893">
    <property type="entry name" value="Znf_MYND"/>
</dbReference>
<evidence type="ECO:0000256" key="1">
    <source>
        <dbReference type="ARBA" id="ARBA00004123"/>
    </source>
</evidence>
<accession>A0A3B3Z7P0</accession>
<evidence type="ECO:0000256" key="13">
    <source>
        <dbReference type="SAM" id="MobiDB-lite"/>
    </source>
</evidence>
<dbReference type="InterPro" id="IPR046341">
    <property type="entry name" value="SET_dom_sf"/>
</dbReference>
<keyword evidence="8 12" id="KW-0863">Zinc-finger</keyword>
<evidence type="ECO:0000256" key="7">
    <source>
        <dbReference type="ARBA" id="ARBA00022723"/>
    </source>
</evidence>
<dbReference type="GO" id="GO:0007507">
    <property type="term" value="P:heart development"/>
    <property type="evidence" value="ECO:0007669"/>
    <property type="project" value="TreeGrafter"/>
</dbReference>
<keyword evidence="4" id="KW-0489">Methyltransferase</keyword>
<dbReference type="STRING" id="409849.ENSPMGP00000000549"/>
<dbReference type="Pfam" id="PF01753">
    <property type="entry name" value="zf-MYND"/>
    <property type="match status" value="1"/>
</dbReference>
<dbReference type="InterPro" id="IPR052097">
    <property type="entry name" value="SET-MYND_domain_protein"/>
</dbReference>
<comment type="catalytic activity">
    <reaction evidence="11">
        <text>L-lysyl-[protein] + S-adenosyl-L-methionine = N(6)-methyl-L-lysyl-[protein] + S-adenosyl-L-homocysteine + H(+)</text>
        <dbReference type="Rhea" id="RHEA:51736"/>
        <dbReference type="Rhea" id="RHEA-COMP:9752"/>
        <dbReference type="Rhea" id="RHEA-COMP:13053"/>
        <dbReference type="ChEBI" id="CHEBI:15378"/>
        <dbReference type="ChEBI" id="CHEBI:29969"/>
        <dbReference type="ChEBI" id="CHEBI:57856"/>
        <dbReference type="ChEBI" id="CHEBI:59789"/>
        <dbReference type="ChEBI" id="CHEBI:61929"/>
    </reaction>
</comment>
<keyword evidence="7" id="KW-0479">Metal-binding</keyword>
<organism evidence="15 16">
    <name type="scientific">Periophthalmus magnuspinnatus</name>
    <dbReference type="NCBI Taxonomy" id="409849"/>
    <lineage>
        <taxon>Eukaryota</taxon>
        <taxon>Metazoa</taxon>
        <taxon>Chordata</taxon>
        <taxon>Craniata</taxon>
        <taxon>Vertebrata</taxon>
        <taxon>Euteleostomi</taxon>
        <taxon>Actinopterygii</taxon>
        <taxon>Neopterygii</taxon>
        <taxon>Teleostei</taxon>
        <taxon>Neoteleostei</taxon>
        <taxon>Acanthomorphata</taxon>
        <taxon>Gobiaria</taxon>
        <taxon>Gobiiformes</taxon>
        <taxon>Gobioidei</taxon>
        <taxon>Gobiidae</taxon>
        <taxon>Oxudercinae</taxon>
        <taxon>Periophthalmus</taxon>
    </lineage>
</organism>
<evidence type="ECO:0000313" key="16">
    <source>
        <dbReference type="Proteomes" id="UP000261520"/>
    </source>
</evidence>
<dbReference type="GO" id="GO:0008168">
    <property type="term" value="F:methyltransferase activity"/>
    <property type="evidence" value="ECO:0007669"/>
    <property type="project" value="UniProtKB-KW"/>
</dbReference>
<dbReference type="Ensembl" id="ENSPMGT00000000574.1">
    <property type="protein sequence ID" value="ENSPMGP00000000549.1"/>
    <property type="gene ID" value="ENSPMGG00000000498.1"/>
</dbReference>
<evidence type="ECO:0000256" key="12">
    <source>
        <dbReference type="PROSITE-ProRule" id="PRU00134"/>
    </source>
</evidence>
<keyword evidence="5" id="KW-0808">Transferase</keyword>
<protein>
    <recommendedName>
        <fullName evidence="14">MYND-type domain-containing protein</fullName>
    </recommendedName>
</protein>
<evidence type="ECO:0000259" key="14">
    <source>
        <dbReference type="PROSITE" id="PS50865"/>
    </source>
</evidence>
<evidence type="ECO:0000256" key="11">
    <source>
        <dbReference type="ARBA" id="ARBA00048985"/>
    </source>
</evidence>
<dbReference type="PANTHER" id="PTHR46165">
    <property type="entry name" value="SET AND MYND DOMAIN-CONTAINING PROTEIN 4"/>
    <property type="match status" value="1"/>
</dbReference>
<feature type="region of interest" description="Disordered" evidence="13">
    <location>
        <begin position="40"/>
        <end position="60"/>
    </location>
</feature>
<dbReference type="Gene3D" id="1.25.40.10">
    <property type="entry name" value="Tetratricopeptide repeat domain"/>
    <property type="match status" value="1"/>
</dbReference>
<dbReference type="GO" id="GO:0042826">
    <property type="term" value="F:histone deacetylase binding"/>
    <property type="evidence" value="ECO:0007669"/>
    <property type="project" value="TreeGrafter"/>
</dbReference>
<dbReference type="Gene3D" id="2.170.270.10">
    <property type="entry name" value="SET domain"/>
    <property type="match status" value="1"/>
</dbReference>
<reference evidence="15" key="2">
    <citation type="submission" date="2025-09" db="UniProtKB">
        <authorList>
            <consortium name="Ensembl"/>
        </authorList>
    </citation>
    <scope>IDENTIFICATION</scope>
</reference>
<proteinExistence type="predicted"/>
<keyword evidence="3" id="KW-0963">Cytoplasm</keyword>
<dbReference type="GO" id="GO:0032259">
    <property type="term" value="P:methylation"/>
    <property type="evidence" value="ECO:0007669"/>
    <property type="project" value="UniProtKB-KW"/>
</dbReference>
<evidence type="ECO:0000256" key="2">
    <source>
        <dbReference type="ARBA" id="ARBA00004496"/>
    </source>
</evidence>
<keyword evidence="6" id="KW-0949">S-adenosyl-L-methionine</keyword>
<evidence type="ECO:0000256" key="9">
    <source>
        <dbReference type="ARBA" id="ARBA00022833"/>
    </source>
</evidence>
<dbReference type="InterPro" id="IPR044421">
    <property type="entry name" value="SMYD4_SET"/>
</dbReference>
<evidence type="ECO:0000256" key="10">
    <source>
        <dbReference type="ARBA" id="ARBA00023242"/>
    </source>
</evidence>
<dbReference type="GO" id="GO:0008270">
    <property type="term" value="F:zinc ion binding"/>
    <property type="evidence" value="ECO:0007669"/>
    <property type="project" value="UniProtKB-KW"/>
</dbReference>
<dbReference type="GO" id="GO:0005634">
    <property type="term" value="C:nucleus"/>
    <property type="evidence" value="ECO:0007669"/>
    <property type="project" value="UniProtKB-SubCell"/>
</dbReference>
<keyword evidence="16" id="KW-1185">Reference proteome</keyword>
<evidence type="ECO:0000256" key="5">
    <source>
        <dbReference type="ARBA" id="ARBA00022679"/>
    </source>
</evidence>
<dbReference type="Gene3D" id="6.10.140.2220">
    <property type="match status" value="1"/>
</dbReference>
<keyword evidence="9" id="KW-0862">Zinc</keyword>
<evidence type="ECO:0000256" key="4">
    <source>
        <dbReference type="ARBA" id="ARBA00022603"/>
    </source>
</evidence>
<name>A0A3B3Z7P0_9GOBI</name>
<dbReference type="SUPFAM" id="SSF82199">
    <property type="entry name" value="SET domain"/>
    <property type="match status" value="1"/>
</dbReference>
<feature type="compositionally biased region" description="Basic and acidic residues" evidence="13">
    <location>
        <begin position="40"/>
        <end position="50"/>
    </location>
</feature>
<dbReference type="PANTHER" id="PTHR46165:SF2">
    <property type="entry name" value="SET AND MYND DOMAIN-CONTAINING PROTEIN 4"/>
    <property type="match status" value="1"/>
</dbReference>
<dbReference type="Proteomes" id="UP000261520">
    <property type="component" value="Unplaced"/>
</dbReference>
<evidence type="ECO:0000313" key="15">
    <source>
        <dbReference type="Ensembl" id="ENSPMGP00000000549.1"/>
    </source>
</evidence>
<evidence type="ECO:0000256" key="3">
    <source>
        <dbReference type="ARBA" id="ARBA00022490"/>
    </source>
</evidence>
<feature type="domain" description="MYND-type" evidence="14">
    <location>
        <begin position="129"/>
        <end position="168"/>
    </location>
</feature>
<dbReference type="PROSITE" id="PS50865">
    <property type="entry name" value="ZF_MYND_2"/>
    <property type="match status" value="1"/>
</dbReference>
<dbReference type="InterPro" id="IPR011990">
    <property type="entry name" value="TPR-like_helical_dom_sf"/>
</dbReference>
<keyword evidence="10" id="KW-0539">Nucleus</keyword>
<dbReference type="GO" id="GO:0005737">
    <property type="term" value="C:cytoplasm"/>
    <property type="evidence" value="ECO:0007669"/>
    <property type="project" value="UniProtKB-SubCell"/>
</dbReference>
<dbReference type="AlphaFoldDB" id="A0A3B3Z7P0"/>